<evidence type="ECO:0000256" key="1">
    <source>
        <dbReference type="SAM" id="MobiDB-lite"/>
    </source>
</evidence>
<comment type="caution">
    <text evidence="2">The sequence shown here is derived from an EMBL/GenBank/DDBJ whole genome shotgun (WGS) entry which is preliminary data.</text>
</comment>
<feature type="non-terminal residue" evidence="2">
    <location>
        <position position="145"/>
    </location>
</feature>
<dbReference type="AlphaFoldDB" id="A0A8S1JFY4"/>
<accession>A0A8S1JFY4</accession>
<evidence type="ECO:0000313" key="2">
    <source>
        <dbReference type="EMBL" id="CAD7702947.1"/>
    </source>
</evidence>
<organism evidence="2 3">
    <name type="scientific">Ostreobium quekettii</name>
    <dbReference type="NCBI Taxonomy" id="121088"/>
    <lineage>
        <taxon>Eukaryota</taxon>
        <taxon>Viridiplantae</taxon>
        <taxon>Chlorophyta</taxon>
        <taxon>core chlorophytes</taxon>
        <taxon>Ulvophyceae</taxon>
        <taxon>TCBD clade</taxon>
        <taxon>Bryopsidales</taxon>
        <taxon>Ostreobineae</taxon>
        <taxon>Ostreobiaceae</taxon>
        <taxon>Ostreobium</taxon>
    </lineage>
</organism>
<reference evidence="2" key="1">
    <citation type="submission" date="2020-12" db="EMBL/GenBank/DDBJ databases">
        <authorList>
            <person name="Iha C."/>
        </authorList>
    </citation>
    <scope>NUCLEOTIDE SEQUENCE</scope>
</reference>
<dbReference type="EMBL" id="CAJHUC010002008">
    <property type="protein sequence ID" value="CAD7702947.1"/>
    <property type="molecule type" value="Genomic_DNA"/>
</dbReference>
<dbReference type="Proteomes" id="UP000708148">
    <property type="component" value="Unassembled WGS sequence"/>
</dbReference>
<evidence type="ECO:0000313" key="3">
    <source>
        <dbReference type="Proteomes" id="UP000708148"/>
    </source>
</evidence>
<proteinExistence type="predicted"/>
<feature type="region of interest" description="Disordered" evidence="1">
    <location>
        <begin position="41"/>
        <end position="67"/>
    </location>
</feature>
<name>A0A8S1JFY4_9CHLO</name>
<keyword evidence="3" id="KW-1185">Reference proteome</keyword>
<dbReference type="OrthoDB" id="629492at2759"/>
<sequence length="145" mass="17409">MGTCAEDIQEFTDTVDEVSRLIAGLKEGKLSPEYLDKRIKDREAEKEEKDKQKAEEQQRKEITPERRDELMRKVAALQERRAKRLAARERYDRYVEENPGGHWTDYDKWNMWCPSDEEDAMFDTVRPETPEFRAMEKDIDDRHKR</sequence>
<protein>
    <submittedName>
        <fullName evidence="2">Uncharacterized protein</fullName>
    </submittedName>
</protein>
<gene>
    <name evidence="2" type="ORF">OSTQU699_LOCUS8304</name>
</gene>